<dbReference type="Gene3D" id="3.30.70.1320">
    <property type="entry name" value="Multidrug efflux transporter AcrB pore domain like"/>
    <property type="match status" value="1"/>
</dbReference>
<dbReference type="PANTHER" id="PTHR32063:SF76">
    <property type="entry name" value="EFFLUX PUMP MEMBRANE TRANSPORTER"/>
    <property type="match status" value="1"/>
</dbReference>
<dbReference type="Proteomes" id="UP001595548">
    <property type="component" value="Unassembled WGS sequence"/>
</dbReference>
<dbReference type="InterPro" id="IPR027463">
    <property type="entry name" value="AcrB_DN_DC_subdom"/>
</dbReference>
<evidence type="ECO:0000256" key="9">
    <source>
        <dbReference type="RuleBase" id="RU364070"/>
    </source>
</evidence>
<evidence type="ECO:0000256" key="1">
    <source>
        <dbReference type="ARBA" id="ARBA00004429"/>
    </source>
</evidence>
<keyword evidence="8 9" id="KW-0472">Membrane</keyword>
<comment type="subcellular location">
    <subcellularLocation>
        <location evidence="1 9">Cell inner membrane</location>
        <topology evidence="1 9">Multi-pass membrane protein</topology>
    </subcellularLocation>
</comment>
<feature type="transmembrane region" description="Helical" evidence="9">
    <location>
        <begin position="400"/>
        <end position="421"/>
    </location>
</feature>
<dbReference type="SUPFAM" id="SSF82714">
    <property type="entry name" value="Multidrug efflux transporter AcrB TolC docking domain, DN and DC subdomains"/>
    <property type="match status" value="2"/>
</dbReference>
<proteinExistence type="inferred from homology"/>
<gene>
    <name evidence="10" type="ORF">ACFOEB_00350</name>
</gene>
<feature type="transmembrane region" description="Helical" evidence="9">
    <location>
        <begin position="921"/>
        <end position="946"/>
    </location>
</feature>
<dbReference type="RefSeq" id="WP_382413498.1">
    <property type="nucleotide sequence ID" value="NZ_AP031500.1"/>
</dbReference>
<keyword evidence="5 9" id="KW-0997">Cell inner membrane</keyword>
<dbReference type="Pfam" id="PF00873">
    <property type="entry name" value="ACR_tran"/>
    <property type="match status" value="1"/>
</dbReference>
<dbReference type="PRINTS" id="PR00702">
    <property type="entry name" value="ACRIFLAVINRP"/>
</dbReference>
<evidence type="ECO:0000256" key="3">
    <source>
        <dbReference type="ARBA" id="ARBA00022448"/>
    </source>
</evidence>
<evidence type="ECO:0000256" key="5">
    <source>
        <dbReference type="ARBA" id="ARBA00022519"/>
    </source>
</evidence>
<feature type="transmembrane region" description="Helical" evidence="9">
    <location>
        <begin position="967"/>
        <end position="986"/>
    </location>
</feature>
<name>A0ABV7HLL2_9GAMM</name>
<evidence type="ECO:0000313" key="11">
    <source>
        <dbReference type="Proteomes" id="UP001595548"/>
    </source>
</evidence>
<comment type="caution">
    <text evidence="10">The sequence shown here is derived from an EMBL/GenBank/DDBJ whole genome shotgun (WGS) entry which is preliminary data.</text>
</comment>
<evidence type="ECO:0000256" key="7">
    <source>
        <dbReference type="ARBA" id="ARBA00022989"/>
    </source>
</evidence>
<keyword evidence="4" id="KW-1003">Cell membrane</keyword>
<feature type="transmembrane region" description="Helical" evidence="9">
    <location>
        <begin position="536"/>
        <end position="555"/>
    </location>
</feature>
<dbReference type="SUPFAM" id="SSF82866">
    <property type="entry name" value="Multidrug efflux transporter AcrB transmembrane domain"/>
    <property type="match status" value="2"/>
</dbReference>
<keyword evidence="6 9" id="KW-0812">Transmembrane</keyword>
<dbReference type="InterPro" id="IPR004764">
    <property type="entry name" value="MdtF-like"/>
</dbReference>
<keyword evidence="7 9" id="KW-1133">Transmembrane helix</keyword>
<evidence type="ECO:0000256" key="6">
    <source>
        <dbReference type="ARBA" id="ARBA00022692"/>
    </source>
</evidence>
<feature type="transmembrane region" description="Helical" evidence="9">
    <location>
        <begin position="442"/>
        <end position="462"/>
    </location>
</feature>
<feature type="transmembrane region" description="Helical" evidence="9">
    <location>
        <begin position="895"/>
        <end position="915"/>
    </location>
</feature>
<organism evidence="10 11">
    <name type="scientific">Gilvimarinus japonicus</name>
    <dbReference type="NCBI Taxonomy" id="1796469"/>
    <lineage>
        <taxon>Bacteria</taxon>
        <taxon>Pseudomonadati</taxon>
        <taxon>Pseudomonadota</taxon>
        <taxon>Gammaproteobacteria</taxon>
        <taxon>Cellvibrionales</taxon>
        <taxon>Cellvibrionaceae</taxon>
        <taxon>Gilvimarinus</taxon>
    </lineage>
</organism>
<dbReference type="EMBL" id="JBHRTL010000001">
    <property type="protein sequence ID" value="MFC3153639.1"/>
    <property type="molecule type" value="Genomic_DNA"/>
</dbReference>
<dbReference type="PANTHER" id="PTHR32063">
    <property type="match status" value="1"/>
</dbReference>
<dbReference type="NCBIfam" id="TIGR00915">
    <property type="entry name" value="2A0602"/>
    <property type="match status" value="1"/>
</dbReference>
<feature type="transmembrane region" description="Helical" evidence="9">
    <location>
        <begin position="998"/>
        <end position="1024"/>
    </location>
</feature>
<dbReference type="SUPFAM" id="SSF82693">
    <property type="entry name" value="Multidrug efflux transporter AcrB pore domain, PN1, PN2, PC1 and PC2 subdomains"/>
    <property type="match status" value="4"/>
</dbReference>
<keyword evidence="3 9" id="KW-0813">Transport</keyword>
<sequence length="1046" mass="113093">MISRTFIYRPKFAFVISIVITLVGLLAITLLPVNLYPELTPPKVQVSATYPGASAQVVEDSLLRPLEEQINGVEDMLYIESTANNNGAANIIITFAAGADVDMAQVNVQNRVALAEPFLPEEAKRQGIRVRKQATNMLLGINLIAKPGFEHMDALYLSNYATNNLVEPLARVPGAANVNVMGDKSYAMRLWLNPDRMSALNITVTDITNALREQNLIVAAGKFGQNPAPDAQQFEYSIQARGRLEDTKEFGDIILRADDEGALVRVRDVARIELGSKSYGIQSKLNNKETAFVVLYQLPEANATAVATAARKVMAKLGANLPEGLEFKIIFDSTRFIERSIEEVVKTLVQAIFLVIAVVFLFLQNWRATLIPTVAIPVSLIGTFACMLILGYSINTITLFGLVLAIGVVVDDAIIVIENVERILAEERCSVREATLKSMKQVTGPIVATTLVLLAVFVPVGFMPGITGELYKQFSVTISCAVLISSINALTLSPALCAVLLKPENKPIAVMAPVEKGLAALTRGYQALIGGLLKRAGRMGVAVVLLFAALAWLAINVPTGFVPDEDQGYLFVDVQLPDAASSQRSVRVLEDITEMTLRQPGVSDFISVAGFSLLGGVGSNNGFGIVVLDDWEDRTEPALSVAALLQKLQGLYWAMPEARVMTFNLPPIPGLGASSGFEFQLQDTAGRSPEALARALNGLVYAANSDAELSQVFSTYRANVPQYFLDVDRTKAKAQGVSIGDIFTTLQAHLGSLYVNDFNQFSRTYRVMIQADSQYRLGPDDLRHYYVRNNAGEMVPLMTLASLSPVQGPTSINHFNLYRSATVTGEAAAGLSSGQAIAAMNRVAQYLPEGFVYEWSGQSKQEIDAGNLAPFLFALALLFVYLFLVALYESWTIPVAVLLAVPVAIFGAFFALQLAGLDNNIYAQIGMVLLIGMSAKTAILIVEFAMEQRREGKSIFDAAYIAAHLRFRAVLMTALSFVLGVLPLVFSSGAGAASRISLGFTVFGGMLAASVLGTLLIPLFYWAVQHLRERIGGPAKSGQPESQTAV</sequence>
<feature type="transmembrane region" description="Helical" evidence="9">
    <location>
        <begin position="12"/>
        <end position="33"/>
    </location>
</feature>
<reference evidence="11" key="1">
    <citation type="journal article" date="2019" name="Int. J. Syst. Evol. Microbiol.">
        <title>The Global Catalogue of Microorganisms (GCM) 10K type strain sequencing project: providing services to taxonomists for standard genome sequencing and annotation.</title>
        <authorList>
            <consortium name="The Broad Institute Genomics Platform"/>
            <consortium name="The Broad Institute Genome Sequencing Center for Infectious Disease"/>
            <person name="Wu L."/>
            <person name="Ma J."/>
        </authorList>
    </citation>
    <scope>NUCLEOTIDE SEQUENCE [LARGE SCALE GENOMIC DNA]</scope>
    <source>
        <strain evidence="11">KCTC 52141</strain>
    </source>
</reference>
<dbReference type="NCBIfam" id="NF000282">
    <property type="entry name" value="RND_permease_1"/>
    <property type="match status" value="1"/>
</dbReference>
<feature type="transmembrane region" description="Helical" evidence="9">
    <location>
        <begin position="370"/>
        <end position="394"/>
    </location>
</feature>
<accession>A0ABV7HLL2</accession>
<dbReference type="Gene3D" id="1.20.1640.10">
    <property type="entry name" value="Multidrug efflux transporter AcrB transmembrane domain"/>
    <property type="match status" value="2"/>
</dbReference>
<dbReference type="Gene3D" id="3.30.2090.10">
    <property type="entry name" value="Multidrug efflux transporter AcrB TolC docking domain, DN and DC subdomains"/>
    <property type="match status" value="2"/>
</dbReference>
<evidence type="ECO:0000256" key="4">
    <source>
        <dbReference type="ARBA" id="ARBA00022475"/>
    </source>
</evidence>
<comment type="similarity">
    <text evidence="2 9">Belongs to the resistance-nodulation-cell division (RND) (TC 2.A.6) family.</text>
</comment>
<dbReference type="Gene3D" id="3.30.70.1440">
    <property type="entry name" value="Multidrug efflux transporter AcrB pore domain"/>
    <property type="match status" value="1"/>
</dbReference>
<feature type="transmembrane region" description="Helical" evidence="9">
    <location>
        <begin position="344"/>
        <end position="363"/>
    </location>
</feature>
<dbReference type="InterPro" id="IPR001036">
    <property type="entry name" value="Acrflvin-R"/>
</dbReference>
<evidence type="ECO:0000256" key="8">
    <source>
        <dbReference type="ARBA" id="ARBA00023136"/>
    </source>
</evidence>
<evidence type="ECO:0000313" key="10">
    <source>
        <dbReference type="EMBL" id="MFC3153639.1"/>
    </source>
</evidence>
<evidence type="ECO:0000256" key="2">
    <source>
        <dbReference type="ARBA" id="ARBA00010942"/>
    </source>
</evidence>
<keyword evidence="11" id="KW-1185">Reference proteome</keyword>
<feature type="transmembrane region" description="Helical" evidence="9">
    <location>
        <begin position="474"/>
        <end position="501"/>
    </location>
</feature>
<protein>
    <recommendedName>
        <fullName evidence="9">Efflux pump membrane transporter</fullName>
    </recommendedName>
</protein>
<feature type="transmembrane region" description="Helical" evidence="9">
    <location>
        <begin position="868"/>
        <end position="888"/>
    </location>
</feature>
<dbReference type="Gene3D" id="3.30.70.1430">
    <property type="entry name" value="Multidrug efflux transporter AcrB pore domain"/>
    <property type="match status" value="2"/>
</dbReference>